<evidence type="ECO:0000256" key="1">
    <source>
        <dbReference type="ARBA" id="ARBA00022679"/>
    </source>
</evidence>
<proteinExistence type="inferred from homology"/>
<evidence type="ECO:0000313" key="5">
    <source>
        <dbReference type="EMBL" id="GGH27391.1"/>
    </source>
</evidence>
<dbReference type="InterPro" id="IPR000182">
    <property type="entry name" value="GNAT_dom"/>
</dbReference>
<reference evidence="6" key="1">
    <citation type="journal article" date="2019" name="Int. J. Syst. Evol. Microbiol.">
        <title>The Global Catalogue of Microorganisms (GCM) 10K type strain sequencing project: providing services to taxonomists for standard genome sequencing and annotation.</title>
        <authorList>
            <consortium name="The Broad Institute Genomics Platform"/>
            <consortium name="The Broad Institute Genome Sequencing Center for Infectious Disease"/>
            <person name="Wu L."/>
            <person name="Ma J."/>
        </authorList>
    </citation>
    <scope>NUCLEOTIDE SEQUENCE [LARGE SCALE GENOMIC DNA]</scope>
    <source>
        <strain evidence="6">CGMCC 1.12769</strain>
    </source>
</reference>
<evidence type="ECO:0000313" key="6">
    <source>
        <dbReference type="Proteomes" id="UP000659344"/>
    </source>
</evidence>
<gene>
    <name evidence="5" type="ORF">GCM10008013_28810</name>
</gene>
<evidence type="ECO:0000259" key="4">
    <source>
        <dbReference type="PROSITE" id="PS51186"/>
    </source>
</evidence>
<keyword evidence="1" id="KW-0808">Transferase</keyword>
<dbReference type="SUPFAM" id="SSF55729">
    <property type="entry name" value="Acyl-CoA N-acyltransferases (Nat)"/>
    <property type="match status" value="1"/>
</dbReference>
<dbReference type="PROSITE" id="PS51186">
    <property type="entry name" value="GNAT"/>
    <property type="match status" value="1"/>
</dbReference>
<dbReference type="Gene3D" id="3.40.630.30">
    <property type="match status" value="1"/>
</dbReference>
<sequence>MHNKSNNRRIRERIRSMIGGNKVVYDDMNKTIITERLCLRLFEQSDAEEVTRLCNNYNIYINTLYLPYPYTVDCALSWIEHLVNNFNVDKSYEFAICDRQTGTLYGAIALSNNQCFDNGEIAYWVGEEFWGNGYATEASNAILDFAFNVKKYHKVYARHFASNPASGRVIQKIGMIKEGVLLDHVKKENHYEHLIYYGVVKNKL</sequence>
<comment type="similarity">
    <text evidence="3">Belongs to the acetyltransferase family. RimJ subfamily.</text>
</comment>
<dbReference type="InterPro" id="IPR051531">
    <property type="entry name" value="N-acetyltransferase"/>
</dbReference>
<evidence type="ECO:0000256" key="3">
    <source>
        <dbReference type="ARBA" id="ARBA00038502"/>
    </source>
</evidence>
<dbReference type="Proteomes" id="UP000659344">
    <property type="component" value="Unassembled WGS sequence"/>
</dbReference>
<dbReference type="Pfam" id="PF13302">
    <property type="entry name" value="Acetyltransf_3"/>
    <property type="match status" value="1"/>
</dbReference>
<dbReference type="EMBL" id="BMFT01000001">
    <property type="protein sequence ID" value="GGH27391.1"/>
    <property type="molecule type" value="Genomic_DNA"/>
</dbReference>
<keyword evidence="6" id="KW-1185">Reference proteome</keyword>
<dbReference type="PANTHER" id="PTHR43792:SF8">
    <property type="entry name" value="[RIBOSOMAL PROTEIN US5]-ALANINE N-ACETYLTRANSFERASE"/>
    <property type="match status" value="1"/>
</dbReference>
<protein>
    <submittedName>
        <fullName evidence="5">N-acetyltransferase GCN5</fullName>
    </submittedName>
</protein>
<accession>A0ABQ1YK40</accession>
<evidence type="ECO:0000256" key="2">
    <source>
        <dbReference type="ARBA" id="ARBA00023315"/>
    </source>
</evidence>
<dbReference type="InterPro" id="IPR016181">
    <property type="entry name" value="Acyl_CoA_acyltransferase"/>
</dbReference>
<feature type="domain" description="N-acetyltransferase" evidence="4">
    <location>
        <begin position="37"/>
        <end position="198"/>
    </location>
</feature>
<dbReference type="PANTHER" id="PTHR43792">
    <property type="entry name" value="GNAT FAMILY, PUTATIVE (AFU_ORTHOLOGUE AFUA_3G00765)-RELATED-RELATED"/>
    <property type="match status" value="1"/>
</dbReference>
<name>A0ABQ1YK40_9BACL</name>
<comment type="caution">
    <text evidence="5">The sequence shown here is derived from an EMBL/GenBank/DDBJ whole genome shotgun (WGS) entry which is preliminary data.</text>
</comment>
<organism evidence="5 6">
    <name type="scientific">Paenibacillus segetis</name>
    <dbReference type="NCBI Taxonomy" id="1325360"/>
    <lineage>
        <taxon>Bacteria</taxon>
        <taxon>Bacillati</taxon>
        <taxon>Bacillota</taxon>
        <taxon>Bacilli</taxon>
        <taxon>Bacillales</taxon>
        <taxon>Paenibacillaceae</taxon>
        <taxon>Paenibacillus</taxon>
    </lineage>
</organism>
<keyword evidence="2" id="KW-0012">Acyltransferase</keyword>